<reference evidence="2" key="1">
    <citation type="submission" date="2013-05" db="EMBL/GenBank/DDBJ databases">
        <authorList>
            <person name="Yim A.K.Y."/>
            <person name="Chan T.F."/>
            <person name="Ji K.M."/>
            <person name="Liu X.Y."/>
            <person name="Zhou J.W."/>
            <person name="Li R.Q."/>
            <person name="Yang K.Y."/>
            <person name="Li J."/>
            <person name="Li M."/>
            <person name="Law P.T.W."/>
            <person name="Wu Y.L."/>
            <person name="Cai Z.L."/>
            <person name="Qin H."/>
            <person name="Bao Y."/>
            <person name="Leung R.K.K."/>
            <person name="Ng P.K.S."/>
            <person name="Zou J."/>
            <person name="Zhong X.J."/>
            <person name="Ran P.X."/>
            <person name="Zhong N.S."/>
            <person name="Liu Z.G."/>
            <person name="Tsui S.K.W."/>
        </authorList>
    </citation>
    <scope>NUCLEOTIDE SEQUENCE</scope>
    <source>
        <strain evidence="2">Derf</strain>
        <tissue evidence="2">Whole organism</tissue>
    </source>
</reference>
<reference evidence="2" key="2">
    <citation type="journal article" date="2022" name="Res Sq">
        <title>Comparative Genomics Reveals Insights into the Divergent Evolution of Astigmatic Mites and Household Pest Adaptations.</title>
        <authorList>
            <person name="Xiong Q."/>
            <person name="Wan A.T.-Y."/>
            <person name="Liu X.-Y."/>
            <person name="Fung C.S.-H."/>
            <person name="Xiao X."/>
            <person name="Malainual N."/>
            <person name="Hou J."/>
            <person name="Wang L."/>
            <person name="Wang M."/>
            <person name="Yang K."/>
            <person name="Cui Y."/>
            <person name="Leung E."/>
            <person name="Nong W."/>
            <person name="Shin S.-K."/>
            <person name="Au S."/>
            <person name="Jeong K.Y."/>
            <person name="Chew F.T."/>
            <person name="Hui J."/>
            <person name="Leung T.F."/>
            <person name="Tungtrongchitr A."/>
            <person name="Zhong N."/>
            <person name="Liu Z."/>
            <person name="Tsui S."/>
        </authorList>
    </citation>
    <scope>NUCLEOTIDE SEQUENCE</scope>
    <source>
        <strain evidence="2">Derf</strain>
        <tissue evidence="2">Whole organism</tissue>
    </source>
</reference>
<evidence type="ECO:0000256" key="1">
    <source>
        <dbReference type="SAM" id="Phobius"/>
    </source>
</evidence>
<sequence>MARRAIVKHPDRKIKTIIKSNLFIQTMSDNHFGFHCGQIFFITKFQVVELFMMNLPLITLLNHLILSINTTEIVSKPYFSSSVIMAGLRMLIENIVVSVKLKMAHLIWSNSETTISEIIDSGFRNFQYFILRIQYTWEEYQQRRITRTYRRLREAILMSFNAWLVIIFLVIYIYSEDSSIWISVKYLEKIVDCQRLDLLAISAIFLFCINEWLWFYLFIQIITYKSPLQSIAYKNLMFDEKQLTTNYRRYLIIFHSFIKITSLICKTCVVIIGTIIYVLEIYFLTKAYFDNQITLVQLLFSMTIFFLICLQVDIISFILLVGTLVVGFILELLKLFYKKICMAK</sequence>
<keyword evidence="1" id="KW-1133">Transmembrane helix</keyword>
<gene>
    <name evidence="2" type="ORF">DERF_011878</name>
</gene>
<feature type="transmembrane region" description="Helical" evidence="1">
    <location>
        <begin position="198"/>
        <end position="219"/>
    </location>
</feature>
<comment type="caution">
    <text evidence="2">The sequence shown here is derived from an EMBL/GenBank/DDBJ whole genome shotgun (WGS) entry which is preliminary data.</text>
</comment>
<keyword evidence="1" id="KW-0812">Transmembrane</keyword>
<feature type="transmembrane region" description="Helical" evidence="1">
    <location>
        <begin position="155"/>
        <end position="174"/>
    </location>
</feature>
<feature type="transmembrane region" description="Helical" evidence="1">
    <location>
        <begin position="263"/>
        <end position="284"/>
    </location>
</feature>
<keyword evidence="3" id="KW-1185">Reference proteome</keyword>
<organism evidence="2 3">
    <name type="scientific">Dermatophagoides farinae</name>
    <name type="common">American house dust mite</name>
    <dbReference type="NCBI Taxonomy" id="6954"/>
    <lineage>
        <taxon>Eukaryota</taxon>
        <taxon>Metazoa</taxon>
        <taxon>Ecdysozoa</taxon>
        <taxon>Arthropoda</taxon>
        <taxon>Chelicerata</taxon>
        <taxon>Arachnida</taxon>
        <taxon>Acari</taxon>
        <taxon>Acariformes</taxon>
        <taxon>Sarcoptiformes</taxon>
        <taxon>Astigmata</taxon>
        <taxon>Psoroptidia</taxon>
        <taxon>Analgoidea</taxon>
        <taxon>Pyroglyphidae</taxon>
        <taxon>Dermatophagoidinae</taxon>
        <taxon>Dermatophagoides</taxon>
    </lineage>
</organism>
<dbReference type="Proteomes" id="UP000790347">
    <property type="component" value="Unassembled WGS sequence"/>
</dbReference>
<feature type="transmembrane region" description="Helical" evidence="1">
    <location>
        <begin position="304"/>
        <end position="330"/>
    </location>
</feature>
<proteinExistence type="predicted"/>
<keyword evidence="1" id="KW-0472">Membrane</keyword>
<accession>A0A922HR29</accession>
<name>A0A922HR29_DERFA</name>
<dbReference type="EMBL" id="ASGP02000006">
    <property type="protein sequence ID" value="KAH9501006.1"/>
    <property type="molecule type" value="Genomic_DNA"/>
</dbReference>
<protein>
    <submittedName>
        <fullName evidence="2">Uncharacterized protein</fullName>
    </submittedName>
</protein>
<dbReference type="AlphaFoldDB" id="A0A922HR29"/>
<evidence type="ECO:0000313" key="3">
    <source>
        <dbReference type="Proteomes" id="UP000790347"/>
    </source>
</evidence>
<evidence type="ECO:0000313" key="2">
    <source>
        <dbReference type="EMBL" id="KAH9501006.1"/>
    </source>
</evidence>